<gene>
    <name evidence="12" type="primary">CPSF30</name>
    <name evidence="12" type="ORF">MA16_Dca020752</name>
</gene>
<evidence type="ECO:0000256" key="10">
    <source>
        <dbReference type="SAM" id="MobiDB-lite"/>
    </source>
</evidence>
<evidence type="ECO:0000259" key="11">
    <source>
        <dbReference type="PROSITE" id="PS50103"/>
    </source>
</evidence>
<feature type="domain" description="C3H1-type" evidence="11">
    <location>
        <begin position="122"/>
        <end position="149"/>
    </location>
</feature>
<dbReference type="PANTHER" id="PTHR23102">
    <property type="entry name" value="CLEAVAGE AND POLYADENYLATION SPECIFICITY FACTOR SUBUNIT 4-RELATED"/>
    <property type="match status" value="1"/>
</dbReference>
<accession>A0A2I0X7G6</accession>
<dbReference type="GO" id="GO:0005634">
    <property type="term" value="C:nucleus"/>
    <property type="evidence" value="ECO:0007669"/>
    <property type="project" value="UniProtKB-SubCell"/>
</dbReference>
<feature type="zinc finger region" description="C3H1-type" evidence="9">
    <location>
        <begin position="55"/>
        <end position="82"/>
    </location>
</feature>
<evidence type="ECO:0000256" key="6">
    <source>
        <dbReference type="ARBA" id="ARBA00022833"/>
    </source>
</evidence>
<dbReference type="EMBL" id="KZ502074">
    <property type="protein sequence ID" value="PKU83869.1"/>
    <property type="molecule type" value="Genomic_DNA"/>
</dbReference>
<name>A0A2I0X7G6_9ASPA</name>
<dbReference type="InterPro" id="IPR036855">
    <property type="entry name" value="Znf_CCCH_sf"/>
</dbReference>
<keyword evidence="5 9" id="KW-0863">Zinc-finger</keyword>
<evidence type="ECO:0000256" key="7">
    <source>
        <dbReference type="ARBA" id="ARBA00022884"/>
    </source>
</evidence>
<dbReference type="Proteomes" id="UP000233837">
    <property type="component" value="Unassembled WGS sequence"/>
</dbReference>
<proteinExistence type="predicted"/>
<keyword evidence="7" id="KW-0694">RNA-binding</keyword>
<keyword evidence="4" id="KW-0677">Repeat</keyword>
<dbReference type="PROSITE" id="PS50103">
    <property type="entry name" value="ZF_C3H1"/>
    <property type="match status" value="3"/>
</dbReference>
<dbReference type="InterPro" id="IPR045348">
    <property type="entry name" value="CPSF4/Yth1"/>
</dbReference>
<dbReference type="GO" id="GO:0008270">
    <property type="term" value="F:zinc ion binding"/>
    <property type="evidence" value="ECO:0007669"/>
    <property type="project" value="UniProtKB-KW"/>
</dbReference>
<keyword evidence="8" id="KW-0539">Nucleus</keyword>
<dbReference type="AlphaFoldDB" id="A0A2I0X7G6"/>
<feature type="zinc finger region" description="C3H1-type" evidence="9">
    <location>
        <begin position="122"/>
        <end position="149"/>
    </location>
</feature>
<feature type="domain" description="C3H1-type" evidence="11">
    <location>
        <begin position="55"/>
        <end position="82"/>
    </location>
</feature>
<evidence type="ECO:0000313" key="13">
    <source>
        <dbReference type="Proteomes" id="UP000233837"/>
    </source>
</evidence>
<sequence>MDDSSGAFSFDFETALDAGGEGGGEPSAVLGQGLHGDPRALAVPEIAVAPLDRRNFRRTVCRHWLRGLCMKGASCGFLHQYDKEKMPVCRFFRNFGECREKDCLYKHTIEEIKECHIAGSLLDELVLWRWYMMGFCPNGPGCRFKHSKLPGPPPPVEEVLKKIQQLSSLSSYGSSNRQFHPRNASFNSFS</sequence>
<dbReference type="InterPro" id="IPR000571">
    <property type="entry name" value="Znf_CCCH"/>
</dbReference>
<dbReference type="Gene3D" id="4.10.1000.10">
    <property type="entry name" value="Zinc finger, CCCH-type"/>
    <property type="match status" value="1"/>
</dbReference>
<keyword evidence="6 9" id="KW-0862">Zinc</keyword>
<evidence type="ECO:0000256" key="3">
    <source>
        <dbReference type="ARBA" id="ARBA00022723"/>
    </source>
</evidence>
<dbReference type="FunFam" id="4.10.1000.10:FF:000017">
    <property type="entry name" value="Cleavage and polyadenylation specificity factor 30 kDa subunit"/>
    <property type="match status" value="1"/>
</dbReference>
<feature type="zinc finger region" description="C3H1-type" evidence="9">
    <location>
        <begin position="83"/>
        <end position="110"/>
    </location>
</feature>
<keyword evidence="13" id="KW-1185">Reference proteome</keyword>
<evidence type="ECO:0000256" key="9">
    <source>
        <dbReference type="PROSITE-ProRule" id="PRU00723"/>
    </source>
</evidence>
<dbReference type="SUPFAM" id="SSF90229">
    <property type="entry name" value="CCCH zinc finger"/>
    <property type="match status" value="1"/>
</dbReference>
<evidence type="ECO:0000256" key="1">
    <source>
        <dbReference type="ARBA" id="ARBA00004123"/>
    </source>
</evidence>
<dbReference type="GO" id="GO:0006397">
    <property type="term" value="P:mRNA processing"/>
    <property type="evidence" value="ECO:0007669"/>
    <property type="project" value="UniProtKB-KW"/>
</dbReference>
<protein>
    <submittedName>
        <fullName evidence="12">Cleavage and polyadenylation specificity factor CPSF30</fullName>
    </submittedName>
</protein>
<evidence type="ECO:0000256" key="2">
    <source>
        <dbReference type="ARBA" id="ARBA00022664"/>
    </source>
</evidence>
<dbReference type="SMART" id="SM00356">
    <property type="entry name" value="ZnF_C3H1"/>
    <property type="match status" value="3"/>
</dbReference>
<evidence type="ECO:0000256" key="8">
    <source>
        <dbReference type="ARBA" id="ARBA00023242"/>
    </source>
</evidence>
<evidence type="ECO:0000256" key="5">
    <source>
        <dbReference type="ARBA" id="ARBA00022771"/>
    </source>
</evidence>
<dbReference type="GO" id="GO:0003723">
    <property type="term" value="F:RNA binding"/>
    <property type="evidence" value="ECO:0007669"/>
    <property type="project" value="UniProtKB-KW"/>
</dbReference>
<keyword evidence="3 9" id="KW-0479">Metal-binding</keyword>
<feature type="domain" description="C3H1-type" evidence="11">
    <location>
        <begin position="83"/>
        <end position="110"/>
    </location>
</feature>
<evidence type="ECO:0000313" key="12">
    <source>
        <dbReference type="EMBL" id="PKU83869.1"/>
    </source>
</evidence>
<organism evidence="12 13">
    <name type="scientific">Dendrobium catenatum</name>
    <dbReference type="NCBI Taxonomy" id="906689"/>
    <lineage>
        <taxon>Eukaryota</taxon>
        <taxon>Viridiplantae</taxon>
        <taxon>Streptophyta</taxon>
        <taxon>Embryophyta</taxon>
        <taxon>Tracheophyta</taxon>
        <taxon>Spermatophyta</taxon>
        <taxon>Magnoliopsida</taxon>
        <taxon>Liliopsida</taxon>
        <taxon>Asparagales</taxon>
        <taxon>Orchidaceae</taxon>
        <taxon>Epidendroideae</taxon>
        <taxon>Malaxideae</taxon>
        <taxon>Dendrobiinae</taxon>
        <taxon>Dendrobium</taxon>
    </lineage>
</organism>
<reference evidence="12 13" key="1">
    <citation type="journal article" date="2016" name="Sci. Rep.">
        <title>The Dendrobium catenatum Lindl. genome sequence provides insights into polysaccharide synthase, floral development and adaptive evolution.</title>
        <authorList>
            <person name="Zhang G.Q."/>
            <person name="Xu Q."/>
            <person name="Bian C."/>
            <person name="Tsai W.C."/>
            <person name="Yeh C.M."/>
            <person name="Liu K.W."/>
            <person name="Yoshida K."/>
            <person name="Zhang L.S."/>
            <person name="Chang S.B."/>
            <person name="Chen F."/>
            <person name="Shi Y."/>
            <person name="Su Y.Y."/>
            <person name="Zhang Y.Q."/>
            <person name="Chen L.J."/>
            <person name="Yin Y."/>
            <person name="Lin M."/>
            <person name="Huang H."/>
            <person name="Deng H."/>
            <person name="Wang Z.W."/>
            <person name="Zhu S.L."/>
            <person name="Zhao X."/>
            <person name="Deng C."/>
            <person name="Niu S.C."/>
            <person name="Huang J."/>
            <person name="Wang M."/>
            <person name="Liu G.H."/>
            <person name="Yang H.J."/>
            <person name="Xiao X.J."/>
            <person name="Hsiao Y.Y."/>
            <person name="Wu W.L."/>
            <person name="Chen Y.Y."/>
            <person name="Mitsuda N."/>
            <person name="Ohme-Takagi M."/>
            <person name="Luo Y.B."/>
            <person name="Van de Peer Y."/>
            <person name="Liu Z.J."/>
        </authorList>
    </citation>
    <scope>NUCLEOTIDE SEQUENCE [LARGE SCALE GENOMIC DNA]</scope>
    <source>
        <tissue evidence="12">The whole plant</tissue>
    </source>
</reference>
<keyword evidence="2" id="KW-0507">mRNA processing</keyword>
<evidence type="ECO:0000256" key="4">
    <source>
        <dbReference type="ARBA" id="ARBA00022737"/>
    </source>
</evidence>
<dbReference type="PANTHER" id="PTHR23102:SF24">
    <property type="entry name" value="CLEAVAGE AND POLYADENYLATION SPECIFICITY FACTOR SUBUNIT 4"/>
    <property type="match status" value="1"/>
</dbReference>
<comment type="subcellular location">
    <subcellularLocation>
        <location evidence="1">Nucleus</location>
    </subcellularLocation>
</comment>
<dbReference type="STRING" id="906689.A0A2I0X7G6"/>
<reference evidence="12 13" key="2">
    <citation type="journal article" date="2017" name="Nature">
        <title>The Apostasia genome and the evolution of orchids.</title>
        <authorList>
            <person name="Zhang G.Q."/>
            <person name="Liu K.W."/>
            <person name="Li Z."/>
            <person name="Lohaus R."/>
            <person name="Hsiao Y.Y."/>
            <person name="Niu S.C."/>
            <person name="Wang J.Y."/>
            <person name="Lin Y.C."/>
            <person name="Xu Q."/>
            <person name="Chen L.J."/>
            <person name="Yoshida K."/>
            <person name="Fujiwara S."/>
            <person name="Wang Z.W."/>
            <person name="Zhang Y.Q."/>
            <person name="Mitsuda N."/>
            <person name="Wang M."/>
            <person name="Liu G.H."/>
            <person name="Pecoraro L."/>
            <person name="Huang H.X."/>
            <person name="Xiao X.J."/>
            <person name="Lin M."/>
            <person name="Wu X.Y."/>
            <person name="Wu W.L."/>
            <person name="Chen Y.Y."/>
            <person name="Chang S.B."/>
            <person name="Sakamoto S."/>
            <person name="Ohme-Takagi M."/>
            <person name="Yagi M."/>
            <person name="Zeng S.J."/>
            <person name="Shen C.Y."/>
            <person name="Yeh C.M."/>
            <person name="Luo Y.B."/>
            <person name="Tsai W.C."/>
            <person name="Van de Peer Y."/>
            <person name="Liu Z.J."/>
        </authorList>
    </citation>
    <scope>NUCLEOTIDE SEQUENCE [LARGE SCALE GENOMIC DNA]</scope>
    <source>
        <tissue evidence="12">The whole plant</tissue>
    </source>
</reference>
<feature type="region of interest" description="Disordered" evidence="10">
    <location>
        <begin position="170"/>
        <end position="190"/>
    </location>
</feature>